<keyword evidence="1" id="KW-0812">Transmembrane</keyword>
<feature type="transmembrane region" description="Helical" evidence="1">
    <location>
        <begin position="54"/>
        <end position="79"/>
    </location>
</feature>
<protein>
    <submittedName>
        <fullName evidence="2">Uncharacterized protein</fullName>
    </submittedName>
</protein>
<keyword evidence="1" id="KW-0472">Membrane</keyword>
<comment type="caution">
    <text evidence="2">The sequence shown here is derived from an EMBL/GenBank/DDBJ whole genome shotgun (WGS) entry which is preliminary data.</text>
</comment>
<organism evidence="2 3">
    <name type="scientific">Fictibacillus arsenicus</name>
    <dbReference type="NCBI Taxonomy" id="255247"/>
    <lineage>
        <taxon>Bacteria</taxon>
        <taxon>Bacillati</taxon>
        <taxon>Bacillota</taxon>
        <taxon>Bacilli</taxon>
        <taxon>Bacillales</taxon>
        <taxon>Fictibacillaceae</taxon>
        <taxon>Fictibacillus</taxon>
    </lineage>
</organism>
<dbReference type="RefSeq" id="WP_077360231.1">
    <property type="nucleotide sequence ID" value="NZ_MQMF01000001.1"/>
</dbReference>
<keyword evidence="1" id="KW-1133">Transmembrane helix</keyword>
<dbReference type="OrthoDB" id="2970729at2"/>
<dbReference type="EMBL" id="MQMF01000001">
    <property type="protein sequence ID" value="OOE14520.1"/>
    <property type="molecule type" value="Genomic_DNA"/>
</dbReference>
<feature type="transmembrane region" description="Helical" evidence="1">
    <location>
        <begin position="29"/>
        <end position="47"/>
    </location>
</feature>
<feature type="transmembrane region" description="Helical" evidence="1">
    <location>
        <begin position="5"/>
        <end position="23"/>
    </location>
</feature>
<sequence length="82" mass="9621">MRKFYIISLLLWSVFYTITLYRFFQGTGYWNNTIMLSAVFYILAIILNKGFNKLLITIALSYVSFVLIFILDLLTGFPFEGQ</sequence>
<evidence type="ECO:0000313" key="2">
    <source>
        <dbReference type="EMBL" id="OOE14520.1"/>
    </source>
</evidence>
<evidence type="ECO:0000313" key="3">
    <source>
        <dbReference type="Proteomes" id="UP000188597"/>
    </source>
</evidence>
<dbReference type="AlphaFoldDB" id="A0A1V3GCE3"/>
<accession>A0A1V3GCE3</accession>
<proteinExistence type="predicted"/>
<reference evidence="2 3" key="1">
    <citation type="submission" date="2016-11" db="EMBL/GenBank/DDBJ databases">
        <authorList>
            <person name="Jaros S."/>
            <person name="Januszkiewicz K."/>
            <person name="Wedrychowicz H."/>
        </authorList>
    </citation>
    <scope>NUCLEOTIDE SEQUENCE [LARGE SCALE GENOMIC DNA]</scope>
    <source>
        <strain evidence="2 3">Con a/3</strain>
    </source>
</reference>
<evidence type="ECO:0000256" key="1">
    <source>
        <dbReference type="SAM" id="Phobius"/>
    </source>
</evidence>
<name>A0A1V3GCE3_9BACL</name>
<gene>
    <name evidence="2" type="ORF">UN64_04830</name>
</gene>
<dbReference type="Proteomes" id="UP000188597">
    <property type="component" value="Unassembled WGS sequence"/>
</dbReference>